<accession>A0A382XU90</accession>
<sequence>GHRTDYLAGLEAALGEFETDSDGDACRVLVFFTDGLYDPLPGRTDSEAAVAEGIFRPLACTGTDNYKSVKDRLLALNIQTYAVLLQQGFQADSAHEQRMADVSLQVLRGLTGDDKSPIVAGLTRDGDPCSHLSGPDAAQTGRIIAVDDDIMSLVNDLLKEIRRIQTFYGCPGDDRQADSWSYQGLPAGLYVERIDLYVEGGEITEIRAENKPVPFEAGLVQIHHQDLRHLPSGWRLEVEVLPFPGSSAPSLECDSYPVTLPQFSGKFP</sequence>
<dbReference type="AlphaFoldDB" id="A0A382XU90"/>
<protein>
    <submittedName>
        <fullName evidence="1">Uncharacterized protein</fullName>
    </submittedName>
</protein>
<name>A0A382XU90_9ZZZZ</name>
<proteinExistence type="predicted"/>
<gene>
    <name evidence="1" type="ORF">METZ01_LOCUS427254</name>
</gene>
<feature type="non-terminal residue" evidence="1">
    <location>
        <position position="1"/>
    </location>
</feature>
<organism evidence="1">
    <name type="scientific">marine metagenome</name>
    <dbReference type="NCBI Taxonomy" id="408172"/>
    <lineage>
        <taxon>unclassified sequences</taxon>
        <taxon>metagenomes</taxon>
        <taxon>ecological metagenomes</taxon>
    </lineage>
</organism>
<evidence type="ECO:0000313" key="1">
    <source>
        <dbReference type="EMBL" id="SVD74400.1"/>
    </source>
</evidence>
<reference evidence="1" key="1">
    <citation type="submission" date="2018-05" db="EMBL/GenBank/DDBJ databases">
        <authorList>
            <person name="Lanie J.A."/>
            <person name="Ng W.-L."/>
            <person name="Kazmierczak K.M."/>
            <person name="Andrzejewski T.M."/>
            <person name="Davidsen T.M."/>
            <person name="Wayne K.J."/>
            <person name="Tettelin H."/>
            <person name="Glass J.I."/>
            <person name="Rusch D."/>
            <person name="Podicherti R."/>
            <person name="Tsui H.-C.T."/>
            <person name="Winkler M.E."/>
        </authorList>
    </citation>
    <scope>NUCLEOTIDE SEQUENCE</scope>
</reference>
<feature type="non-terminal residue" evidence="1">
    <location>
        <position position="268"/>
    </location>
</feature>
<dbReference type="EMBL" id="UINC01170384">
    <property type="protein sequence ID" value="SVD74400.1"/>
    <property type="molecule type" value="Genomic_DNA"/>
</dbReference>